<dbReference type="Pfam" id="PF20703">
    <property type="entry name" value="nSTAND1"/>
    <property type="match status" value="1"/>
</dbReference>
<dbReference type="Gene3D" id="3.40.50.300">
    <property type="entry name" value="P-loop containing nucleotide triphosphate hydrolases"/>
    <property type="match status" value="1"/>
</dbReference>
<keyword evidence="4" id="KW-1185">Reference proteome</keyword>
<dbReference type="Proteomes" id="UP000002985">
    <property type="component" value="Unassembled WGS sequence"/>
</dbReference>
<name>I3IIB4_9BACT</name>
<dbReference type="Gene3D" id="3.40.30.60">
    <property type="entry name" value="FHIPEP family, domain 1"/>
    <property type="match status" value="1"/>
</dbReference>
<gene>
    <name evidence="3" type="ORF">KSU1_B0602</name>
</gene>
<dbReference type="InterPro" id="IPR042194">
    <property type="entry name" value="FHIPEP_1"/>
</dbReference>
<dbReference type="eggNOG" id="COG3064">
    <property type="taxonomic scope" value="Bacteria"/>
</dbReference>
<evidence type="ECO:0000313" key="4">
    <source>
        <dbReference type="Proteomes" id="UP000002985"/>
    </source>
</evidence>
<dbReference type="STRING" id="247490.KSU1_B0602"/>
<feature type="region of interest" description="Disordered" evidence="1">
    <location>
        <begin position="1"/>
        <end position="20"/>
    </location>
</feature>
<dbReference type="OrthoDB" id="265875at2"/>
<feature type="domain" description="Novel STAND NTPase 1" evidence="2">
    <location>
        <begin position="10"/>
        <end position="249"/>
    </location>
</feature>
<dbReference type="eggNOG" id="COG1672">
    <property type="taxonomic scope" value="Bacteria"/>
</dbReference>
<organism evidence="3 4">
    <name type="scientific">Candidatus Jettenia caeni</name>
    <dbReference type="NCBI Taxonomy" id="247490"/>
    <lineage>
        <taxon>Bacteria</taxon>
        <taxon>Pseudomonadati</taxon>
        <taxon>Planctomycetota</taxon>
        <taxon>Candidatus Brocadiia</taxon>
        <taxon>Candidatus Brocadiales</taxon>
        <taxon>Candidatus Brocadiaceae</taxon>
        <taxon>Candidatus Jettenia</taxon>
    </lineage>
</organism>
<evidence type="ECO:0000259" key="2">
    <source>
        <dbReference type="Pfam" id="PF20703"/>
    </source>
</evidence>
<sequence>MFGKTTNINPYPGPRPFKEEDPCPFFGRDREIEELASLIIAHRTVLLYAQSGAGKTSLMNAGVIPLLKADKCQVLPVARVHGFEPEDLDPKEKFNIYVFNTLSSWVGEIENPRSLLSFSLITFLEKFKRGKDKKDRPVLRVAIFDQFEEIFTSYPEHWKEREDFFRQVNSALEADHLLRVLFIIREDFLANLDPYVDFLPKRLRIRYPLERLREKAACEAVSKPLDGTGYTFAEGVAEHLVEELLKIRVKGSKDTIGQFVEPVQLQVLCYDLFNNLPPGVTKITSDLLIKYIDVDEVLKRYYENAIKKTKKHVKERRLRRWFDEKLITPAGTRGTVFCDEKSKCTGGVPNKAVEVLQQEHIIRSETRAGAQWYELAHDRFITPIQNSNRSWNKSALKRTYVKLIIVLLVISCPSILGIQFLLHKYEYHQNTDKIIEVLKKKYDGKNYDYLNKCVDGDLYKVASYLWNPPPTSIFSYVSYLWRKQDCQRLESLLNYLREVKDIIIKFYGVNKSSLESSFDTEKEQSETEYYESDNSSIKTSSDKYLFILKFNSKFLDKSQLQYYWKNIAGNFFSSFGIPVPLRLKFEEDENLSSDKICIRLPNPPEGSYEKSEKKEPQSLREQKLIEQKTGKQRSGKKPLEVSISWDQIWIPTQNLPESIMNFYDNGNHEWEWIAADKETVLSVPRWTLPLWKAIPWQVYPPEKTVMYSLCKELNKELSENSQYIAILTTGAIESLRAYIPQTIEEMLFARDSLDDVQKVLIEVIKKNSEKKYPLTEFPITQIAQLLDALAKYPSSDFNAQEAAEKIMEDLFKKTEPCNKLTGSKRKREVIQAGVKDTYYDKKDYDKTDGYSLPTFQLPIRVYLGKGLLNYFRRPDDNSLTTEVLESIAEVRGDIYKKFGVTPPGVRFREGIDLKENEFMIEILNQSGKDVSTKPIQPDVGVVEYFSKELLEQLIEWRAKWLSAENVQEILEGLPKALCNWVEAQYTLTDLKQILRAVIASDKRGIHEIESVTTNIQDNLSGQTIRYPSWLLGSLVFWVNVVKNRLDGEEISNYLRQTQNARLYPPYKGIQEKKVYKLIKDGIQKLHSENIDEAEHLFQKAVKDNSVAALYTFLHLYAKAPQLSLKEQVRMPLNESKSLPSAGNVSTWNSYADVIVRCELEEFREHFEQSINSDLRRKIQLCLLSRYKAEGLTSKKGEIQELLIKQHHDREEIWSPDDEYLLAFWILADNAQSFSPHEQFNQIDELLVSAFQKWKEDKASIAFEELINNVYTGNYPRWFLSMLETLAKQRPKSYWIPSLLGQLLMGQSISGADIMNAHNWLIKAKNNISLLNMIDDRERMLSWHNYFDAQACINMAIYEQKNREQFCKQAKDLLNELKSSVLSNIDKTGWPVLDDIYKSLADVFILMNDYEQAANIVEEGLHNSGEHQNLLYEKFFVHLARLQIDLAVKLAKEVMNGPQRDNPDILYLAALAQILTREGEYEYVGRYFIDTSHEYTDYIRMMLSWSLSTKGKTEEGQDILFERWKTIDPNTWSERMGQGDAKVWKEMLIGYYLGNIQSNMIFGPLEDREIFEHSTLSCLGQSLEGLRCEAYFYDALLQGISGNPTTRKERMLDRLEKVQETRIPIYYEYHMARYLKGQLMKEQTN</sequence>
<dbReference type="SUPFAM" id="SSF52540">
    <property type="entry name" value="P-loop containing nucleoside triphosphate hydrolases"/>
    <property type="match status" value="1"/>
</dbReference>
<proteinExistence type="predicted"/>
<comment type="caution">
    <text evidence="3">The sequence shown here is derived from an EMBL/GenBank/DDBJ whole genome shotgun (WGS) entry which is preliminary data.</text>
</comment>
<dbReference type="InterPro" id="IPR027417">
    <property type="entry name" value="P-loop_NTPase"/>
</dbReference>
<accession>I3IIB4</accession>
<reference evidence="3 4" key="1">
    <citation type="journal article" date="2012" name="FEBS Lett.">
        <title>Anammox organism KSU-1 expresses a NirK-type copper-containing nitrite reductase instead of a NirS-type with cytochrome cd1.</title>
        <authorList>
            <person name="Hira D."/>
            <person name="Toh H."/>
            <person name="Migita C.T."/>
            <person name="Okubo H."/>
            <person name="Nishiyama T."/>
            <person name="Hattori M."/>
            <person name="Furukawa K."/>
            <person name="Fujii T."/>
        </authorList>
    </citation>
    <scope>NUCLEOTIDE SEQUENCE [LARGE SCALE GENOMIC DNA]</scope>
</reference>
<evidence type="ECO:0000313" key="3">
    <source>
        <dbReference type="EMBL" id="GAB61459.1"/>
    </source>
</evidence>
<dbReference type="InterPro" id="IPR049052">
    <property type="entry name" value="nSTAND1"/>
</dbReference>
<dbReference type="EMBL" id="BAFH01000002">
    <property type="protein sequence ID" value="GAB61459.1"/>
    <property type="molecule type" value="Genomic_DNA"/>
</dbReference>
<protein>
    <recommendedName>
        <fullName evidence="2">Novel STAND NTPase 1 domain-containing protein</fullName>
    </recommendedName>
</protein>
<evidence type="ECO:0000256" key="1">
    <source>
        <dbReference type="SAM" id="MobiDB-lite"/>
    </source>
</evidence>